<keyword evidence="1" id="KW-0408">Iron</keyword>
<sequence length="107" mass="10966">MITAVEPPPKPVLRASEAPPQMVLLSSLAAGSHARVAHVSAHSDDLRRLQALGVCVGRRVQLIKAGDPLIISVVGARVGLSARLAAEVCVVAVAAEDSTFVPLANAS</sequence>
<dbReference type="InterPro" id="IPR038157">
    <property type="entry name" value="FeoA_core_dom"/>
</dbReference>
<dbReference type="InterPro" id="IPR007167">
    <property type="entry name" value="Fe-transptr_FeoA-like"/>
</dbReference>
<dbReference type="EMBL" id="CP036339">
    <property type="protein sequence ID" value="QDT72850.1"/>
    <property type="molecule type" value="Genomic_DNA"/>
</dbReference>
<dbReference type="Gene3D" id="2.30.30.90">
    <property type="match status" value="1"/>
</dbReference>
<reference evidence="3 4" key="1">
    <citation type="submission" date="2019-02" db="EMBL/GenBank/DDBJ databases">
        <title>Deep-cultivation of Planctomycetes and their phenomic and genomic characterization uncovers novel biology.</title>
        <authorList>
            <person name="Wiegand S."/>
            <person name="Jogler M."/>
            <person name="Boedeker C."/>
            <person name="Pinto D."/>
            <person name="Vollmers J."/>
            <person name="Rivas-Marin E."/>
            <person name="Kohn T."/>
            <person name="Peeters S.H."/>
            <person name="Heuer A."/>
            <person name="Rast P."/>
            <person name="Oberbeckmann S."/>
            <person name="Bunk B."/>
            <person name="Jeske O."/>
            <person name="Meyerdierks A."/>
            <person name="Storesund J.E."/>
            <person name="Kallscheuer N."/>
            <person name="Luecker S."/>
            <person name="Lage O.M."/>
            <person name="Pohl T."/>
            <person name="Merkel B.J."/>
            <person name="Hornburger P."/>
            <person name="Mueller R.-W."/>
            <person name="Bruemmer F."/>
            <person name="Labrenz M."/>
            <person name="Spormann A.M."/>
            <person name="Op den Camp H."/>
            <person name="Overmann J."/>
            <person name="Amann R."/>
            <person name="Jetten M.S.M."/>
            <person name="Mascher T."/>
            <person name="Medema M.H."/>
            <person name="Devos D.P."/>
            <person name="Kaster A.-K."/>
            <person name="Ovreas L."/>
            <person name="Rohde M."/>
            <person name="Galperin M.Y."/>
            <person name="Jogler C."/>
        </authorList>
    </citation>
    <scope>NUCLEOTIDE SEQUENCE [LARGE SCALE GENOMIC DNA]</scope>
    <source>
        <strain evidence="3 4">I41</strain>
    </source>
</reference>
<dbReference type="AlphaFoldDB" id="A0A517TWW1"/>
<dbReference type="Pfam" id="PF04023">
    <property type="entry name" value="FeoA"/>
    <property type="match status" value="1"/>
</dbReference>
<evidence type="ECO:0000256" key="1">
    <source>
        <dbReference type="ARBA" id="ARBA00023004"/>
    </source>
</evidence>
<dbReference type="Proteomes" id="UP000317909">
    <property type="component" value="Chromosome"/>
</dbReference>
<evidence type="ECO:0000313" key="4">
    <source>
        <dbReference type="Proteomes" id="UP000317909"/>
    </source>
</evidence>
<evidence type="ECO:0000259" key="2">
    <source>
        <dbReference type="SMART" id="SM00899"/>
    </source>
</evidence>
<accession>A0A517TWW1</accession>
<gene>
    <name evidence="3" type="ORF">I41_20350</name>
</gene>
<name>A0A517TWW1_9BACT</name>
<organism evidence="3 4">
    <name type="scientific">Lacipirellula limnantheis</name>
    <dbReference type="NCBI Taxonomy" id="2528024"/>
    <lineage>
        <taxon>Bacteria</taxon>
        <taxon>Pseudomonadati</taxon>
        <taxon>Planctomycetota</taxon>
        <taxon>Planctomycetia</taxon>
        <taxon>Pirellulales</taxon>
        <taxon>Lacipirellulaceae</taxon>
        <taxon>Lacipirellula</taxon>
    </lineage>
</organism>
<dbReference type="GO" id="GO:0046914">
    <property type="term" value="F:transition metal ion binding"/>
    <property type="evidence" value="ECO:0007669"/>
    <property type="project" value="InterPro"/>
</dbReference>
<dbReference type="InterPro" id="IPR008988">
    <property type="entry name" value="Transcriptional_repressor_C"/>
</dbReference>
<keyword evidence="4" id="KW-1185">Reference proteome</keyword>
<feature type="domain" description="Ferrous iron transporter FeoA-like" evidence="2">
    <location>
        <begin position="23"/>
        <end position="92"/>
    </location>
</feature>
<dbReference type="KEGG" id="llh:I41_20350"/>
<proteinExistence type="predicted"/>
<protein>
    <submittedName>
        <fullName evidence="3">FeoA domain protein</fullName>
    </submittedName>
</protein>
<evidence type="ECO:0000313" key="3">
    <source>
        <dbReference type="EMBL" id="QDT72850.1"/>
    </source>
</evidence>
<dbReference type="SMART" id="SM00899">
    <property type="entry name" value="FeoA"/>
    <property type="match status" value="1"/>
</dbReference>
<dbReference type="SUPFAM" id="SSF50037">
    <property type="entry name" value="C-terminal domain of transcriptional repressors"/>
    <property type="match status" value="1"/>
</dbReference>
<dbReference type="RefSeq" id="WP_168206792.1">
    <property type="nucleotide sequence ID" value="NZ_CP036339.1"/>
</dbReference>